<comment type="caution">
    <text evidence="1">The sequence shown here is derived from an EMBL/GenBank/DDBJ whole genome shotgun (WGS) entry which is preliminary data.</text>
</comment>
<accession>A0A261G974</accession>
<dbReference type="AlphaFoldDB" id="A0A261G974"/>
<evidence type="ECO:0000313" key="2">
    <source>
        <dbReference type="Proteomes" id="UP000216451"/>
    </source>
</evidence>
<dbReference type="EMBL" id="MWXA01000003">
    <property type="protein sequence ID" value="OZG67987.1"/>
    <property type="molecule type" value="Genomic_DNA"/>
</dbReference>
<dbReference type="Proteomes" id="UP000216451">
    <property type="component" value="Unassembled WGS sequence"/>
</dbReference>
<evidence type="ECO:0000313" key="1">
    <source>
        <dbReference type="EMBL" id="OZG67987.1"/>
    </source>
</evidence>
<gene>
    <name evidence="1" type="ORF">BAQU_0633</name>
</gene>
<organism evidence="1 2">
    <name type="scientific">Bifidobacterium aquikefiri</name>
    <dbReference type="NCBI Taxonomy" id="1653207"/>
    <lineage>
        <taxon>Bacteria</taxon>
        <taxon>Bacillati</taxon>
        <taxon>Actinomycetota</taxon>
        <taxon>Actinomycetes</taxon>
        <taxon>Bifidobacteriales</taxon>
        <taxon>Bifidobacteriaceae</taxon>
        <taxon>Bifidobacterium</taxon>
    </lineage>
</organism>
<proteinExistence type="predicted"/>
<keyword evidence="2" id="KW-1185">Reference proteome</keyword>
<sequence length="59" mass="6739">MLRHSNAYVFAEPAIAVISAKIRNLHRISFLCYMSLNRTQYPIPGTYVLNYPLLLLALS</sequence>
<reference evidence="1 2" key="1">
    <citation type="journal article" date="2017" name="BMC Genomics">
        <title>Comparative genomic and phylogenomic analyses of the Bifidobacteriaceae family.</title>
        <authorList>
            <person name="Lugli G.A."/>
            <person name="Milani C."/>
            <person name="Turroni F."/>
            <person name="Duranti S."/>
            <person name="Mancabelli L."/>
            <person name="Mangifesta M."/>
            <person name="Ferrario C."/>
            <person name="Modesto M."/>
            <person name="Mattarelli P."/>
            <person name="Jiri K."/>
            <person name="van Sinderen D."/>
            <person name="Ventura M."/>
        </authorList>
    </citation>
    <scope>NUCLEOTIDE SEQUENCE [LARGE SCALE GENOMIC DNA]</scope>
    <source>
        <strain evidence="1 2">LMG 28769</strain>
    </source>
</reference>
<protein>
    <submittedName>
        <fullName evidence="1">Uncharacterized protein</fullName>
    </submittedName>
</protein>
<name>A0A261G974_9BIFI</name>